<dbReference type="InterPro" id="IPR011058">
    <property type="entry name" value="Cyanovirin-N"/>
</dbReference>
<dbReference type="Pfam" id="PF08881">
    <property type="entry name" value="CVNH"/>
    <property type="match status" value="1"/>
</dbReference>
<feature type="signal peptide" evidence="1">
    <location>
        <begin position="1"/>
        <end position="17"/>
    </location>
</feature>
<keyword evidence="4" id="KW-1185">Reference proteome</keyword>
<dbReference type="Proteomes" id="UP001375240">
    <property type="component" value="Unassembled WGS sequence"/>
</dbReference>
<dbReference type="InterPro" id="IPR036673">
    <property type="entry name" value="Cyanovirin-N_sf"/>
</dbReference>
<feature type="chain" id="PRO_5043586621" description="Cyanovirin-N domain-containing protein" evidence="1">
    <location>
        <begin position="18"/>
        <end position="139"/>
    </location>
</feature>
<organism evidence="3 4">
    <name type="scientific">Orbilia brochopaga</name>
    <dbReference type="NCBI Taxonomy" id="3140254"/>
    <lineage>
        <taxon>Eukaryota</taxon>
        <taxon>Fungi</taxon>
        <taxon>Dikarya</taxon>
        <taxon>Ascomycota</taxon>
        <taxon>Pezizomycotina</taxon>
        <taxon>Orbiliomycetes</taxon>
        <taxon>Orbiliales</taxon>
        <taxon>Orbiliaceae</taxon>
        <taxon>Orbilia</taxon>
    </lineage>
</organism>
<dbReference type="EMBL" id="JAVHNQ010000005">
    <property type="protein sequence ID" value="KAK6346625.1"/>
    <property type="molecule type" value="Genomic_DNA"/>
</dbReference>
<gene>
    <name evidence="3" type="ORF">TWF696_006745</name>
</gene>
<dbReference type="SUPFAM" id="SSF51322">
    <property type="entry name" value="Cyanovirin-N"/>
    <property type="match status" value="1"/>
</dbReference>
<evidence type="ECO:0000313" key="3">
    <source>
        <dbReference type="EMBL" id="KAK6346625.1"/>
    </source>
</evidence>
<proteinExistence type="predicted"/>
<name>A0AAV9UQP2_9PEZI</name>
<sequence>MKFSAVAVFGFIPTIFAASLPNDLEKRAGGAYRSCEGPSFVQSGNAIIQQMTCGDGRGGKKISWINLSECIANRGGELVWQKNGNFGSTCYLDDGTNTGPRWNTDLYIWCPNGKGQVVSAAINLDERLVNRNGRLFCEV</sequence>
<dbReference type="SMART" id="SM01111">
    <property type="entry name" value="CVNH"/>
    <property type="match status" value="1"/>
</dbReference>
<dbReference type="AlphaFoldDB" id="A0AAV9UQP2"/>
<feature type="domain" description="Cyanovirin-N" evidence="2">
    <location>
        <begin position="30"/>
        <end position="137"/>
    </location>
</feature>
<evidence type="ECO:0000259" key="2">
    <source>
        <dbReference type="SMART" id="SM01111"/>
    </source>
</evidence>
<comment type="caution">
    <text evidence="3">The sequence shown here is derived from an EMBL/GenBank/DDBJ whole genome shotgun (WGS) entry which is preliminary data.</text>
</comment>
<dbReference type="Gene3D" id="2.30.60.10">
    <property type="entry name" value="Cyanovirin-N"/>
    <property type="match status" value="1"/>
</dbReference>
<evidence type="ECO:0000313" key="4">
    <source>
        <dbReference type="Proteomes" id="UP001375240"/>
    </source>
</evidence>
<accession>A0AAV9UQP2</accession>
<protein>
    <recommendedName>
        <fullName evidence="2">Cyanovirin-N domain-containing protein</fullName>
    </recommendedName>
</protein>
<keyword evidence="1" id="KW-0732">Signal</keyword>
<reference evidence="3 4" key="1">
    <citation type="submission" date="2019-10" db="EMBL/GenBank/DDBJ databases">
        <authorList>
            <person name="Palmer J.M."/>
        </authorList>
    </citation>
    <scope>NUCLEOTIDE SEQUENCE [LARGE SCALE GENOMIC DNA]</scope>
    <source>
        <strain evidence="3 4">TWF696</strain>
    </source>
</reference>
<evidence type="ECO:0000256" key="1">
    <source>
        <dbReference type="SAM" id="SignalP"/>
    </source>
</evidence>